<evidence type="ECO:0000313" key="3">
    <source>
        <dbReference type="Proteomes" id="UP000053370"/>
    </source>
</evidence>
<name>A0A0K8PBT9_9CHLR</name>
<dbReference type="EMBL" id="DF968180">
    <property type="protein sequence ID" value="GAP39615.1"/>
    <property type="molecule type" value="Genomic_DNA"/>
</dbReference>
<keyword evidence="1" id="KW-1133">Transmembrane helix</keyword>
<feature type="transmembrane region" description="Helical" evidence="1">
    <location>
        <begin position="37"/>
        <end position="55"/>
    </location>
</feature>
<proteinExistence type="predicted"/>
<gene>
    <name evidence="2" type="ORF">ATC1_12147</name>
</gene>
<reference evidence="2" key="1">
    <citation type="journal article" date="2015" name="Genome Announc.">
        <title>Draft Genome Sequence of Anaerolineae Strain TC1, a Novel Isolate from a Methanogenic Wastewater Treatment System.</title>
        <authorList>
            <person name="Matsuura N."/>
            <person name="Tourlousse D.M."/>
            <person name="Sun L."/>
            <person name="Toyonaga M."/>
            <person name="Kuroda K."/>
            <person name="Ohashi A."/>
            <person name="Cruz R."/>
            <person name="Yamaguchi T."/>
            <person name="Sekiguchi Y."/>
        </authorList>
    </citation>
    <scope>NUCLEOTIDE SEQUENCE [LARGE SCALE GENOMIC DNA]</scope>
    <source>
        <strain evidence="2">TC1</strain>
    </source>
</reference>
<evidence type="ECO:0000256" key="1">
    <source>
        <dbReference type="SAM" id="Phobius"/>
    </source>
</evidence>
<dbReference type="Proteomes" id="UP000053370">
    <property type="component" value="Unassembled WGS sequence"/>
</dbReference>
<keyword evidence="1" id="KW-0472">Membrane</keyword>
<dbReference type="RefSeq" id="WP_062278206.1">
    <property type="nucleotide sequence ID" value="NZ_DF968180.1"/>
</dbReference>
<keyword evidence="3" id="KW-1185">Reference proteome</keyword>
<accession>A0A0K8PBT9</accession>
<feature type="transmembrane region" description="Helical" evidence="1">
    <location>
        <begin position="6"/>
        <end position="25"/>
    </location>
</feature>
<sequence>MSELGIIGIILLIHAILLLITSIYAIKNWRRINPSHFLWMLLIPFFGPLTGFALIRASSKTPPDLDWLNQKEDFEKFNFSSYLSPEETIPLEEALLINDPKKRRLLMMNILRSDPMKYLDLLLVARFNEDSETAHYATATIMEIQRLFQLESQRMQQELADDPQNPSKHRDYIDLLSRYCDSGLLEGQLLYRQQLVLKKALEKAPEISEDPSILRIKIRNCLALKEAEEAKRTAQSLIRLNPLDESSWLEAIRVCVEIHDQDGMQQLLMRLKQTPVDFTAAGRQHLLFYVENLE</sequence>
<evidence type="ECO:0008006" key="4">
    <source>
        <dbReference type="Google" id="ProtNLM"/>
    </source>
</evidence>
<organism evidence="2">
    <name type="scientific">Flexilinea flocculi</name>
    <dbReference type="NCBI Taxonomy" id="1678840"/>
    <lineage>
        <taxon>Bacteria</taxon>
        <taxon>Bacillati</taxon>
        <taxon>Chloroflexota</taxon>
        <taxon>Anaerolineae</taxon>
        <taxon>Anaerolineales</taxon>
        <taxon>Anaerolineaceae</taxon>
        <taxon>Flexilinea</taxon>
    </lineage>
</organism>
<dbReference type="OrthoDB" id="3196374at2"/>
<dbReference type="AlphaFoldDB" id="A0A0K8PBT9"/>
<protein>
    <recommendedName>
        <fullName evidence="4">Protein containing tetratricopeptide repeat</fullName>
    </recommendedName>
</protein>
<evidence type="ECO:0000313" key="2">
    <source>
        <dbReference type="EMBL" id="GAP39615.1"/>
    </source>
</evidence>
<keyword evidence="1" id="KW-0812">Transmembrane</keyword>
<dbReference type="STRING" id="1678840.ATC1_12147"/>